<feature type="compositionally biased region" description="Polar residues" evidence="1">
    <location>
        <begin position="62"/>
        <end position="77"/>
    </location>
</feature>
<dbReference type="KEGG" id="vrg:OKW85_09110"/>
<evidence type="ECO:0008006" key="4">
    <source>
        <dbReference type="Google" id="ProtNLM"/>
    </source>
</evidence>
<dbReference type="Proteomes" id="UP001164244">
    <property type="component" value="Chromosome"/>
</dbReference>
<dbReference type="AlphaFoldDB" id="A0AA47AHM7"/>
<feature type="region of interest" description="Disordered" evidence="1">
    <location>
        <begin position="59"/>
        <end position="92"/>
    </location>
</feature>
<evidence type="ECO:0000313" key="3">
    <source>
        <dbReference type="Proteomes" id="UP001164244"/>
    </source>
</evidence>
<name>A0AA47AHM7_9FIRM</name>
<dbReference type="RefSeq" id="WP_265138000.1">
    <property type="nucleotide sequence ID" value="NZ_CP110418.1"/>
</dbReference>
<proteinExistence type="predicted"/>
<protein>
    <recommendedName>
        <fullName evidence="4">Cell wall-associated polypeptide CWBP200</fullName>
    </recommendedName>
</protein>
<evidence type="ECO:0000313" key="2">
    <source>
        <dbReference type="EMBL" id="UZG50836.1"/>
    </source>
</evidence>
<evidence type="ECO:0000256" key="1">
    <source>
        <dbReference type="SAM" id="MobiDB-lite"/>
    </source>
</evidence>
<accession>A0AA47AHM7</accession>
<gene>
    <name evidence="2" type="ORF">OKW85_09110</name>
</gene>
<sequence>MVEHSQPDGLVSRYEYDRYDTDGKVLKSSNNLGEEWTFDYRKDQTVVTDALARTADIPISTPIPTVTNPWHRSTTGPTKKVKATNKPTTSTATKIGFPKEIADKNYNLV</sequence>
<reference evidence="2" key="1">
    <citation type="submission" date="2022-11" db="EMBL/GenBank/DDBJ databases">
        <title>Complete genome sequence of Veillonella rogosae KCOM 3468 isolated from human Subgingival dental plaque of Chronic peridontitis Lesion.</title>
        <authorList>
            <person name="Park S.-N."/>
            <person name="Lim Y.K."/>
            <person name="Kook J.-K."/>
        </authorList>
    </citation>
    <scope>NUCLEOTIDE SEQUENCE</scope>
    <source>
        <strain evidence="2">KCOM 3468</strain>
    </source>
</reference>
<dbReference type="EMBL" id="CP110418">
    <property type="protein sequence ID" value="UZG50836.1"/>
    <property type="molecule type" value="Genomic_DNA"/>
</dbReference>
<organism evidence="2 3">
    <name type="scientific">Veillonella rogosae</name>
    <dbReference type="NCBI Taxonomy" id="423477"/>
    <lineage>
        <taxon>Bacteria</taxon>
        <taxon>Bacillati</taxon>
        <taxon>Bacillota</taxon>
        <taxon>Negativicutes</taxon>
        <taxon>Veillonellales</taxon>
        <taxon>Veillonellaceae</taxon>
        <taxon>Veillonella</taxon>
    </lineage>
</organism>